<sequence length="216" mass="22381">MTATADPQTIPGSTAVRSWRWVAAGLVIAAVGGLLAGGLTSFGQTVLPDPLRPFANSAGGWSMIAFALVWLGRARPLLAAVLGIVAFEALVEGYALVSLWRGYFYEAPFSGIFSLIGLVCGPVLGVAASLARHGSARWATLGVTPLVAVLWGEAVYALINVAEHTGATYWLIQAGLGVLFLVIAVLRRRPRPLVAVLAAAVSAAGAGVFVVLYSLL</sequence>
<reference evidence="2" key="1">
    <citation type="submission" date="2022-08" db="EMBL/GenBank/DDBJ databases">
        <authorList>
            <person name="Deng Y."/>
            <person name="Han X.-F."/>
            <person name="Zhang Y.-Q."/>
        </authorList>
    </citation>
    <scope>NUCLEOTIDE SEQUENCE</scope>
    <source>
        <strain evidence="2">CPCC 205763</strain>
    </source>
</reference>
<dbReference type="Proteomes" id="UP001165584">
    <property type="component" value="Unassembled WGS sequence"/>
</dbReference>
<evidence type="ECO:0000256" key="1">
    <source>
        <dbReference type="SAM" id="Phobius"/>
    </source>
</evidence>
<keyword evidence="3" id="KW-1185">Reference proteome</keyword>
<dbReference type="Pfam" id="PF20128">
    <property type="entry name" value="DUF6518"/>
    <property type="match status" value="1"/>
</dbReference>
<feature type="transmembrane region" description="Helical" evidence="1">
    <location>
        <begin position="78"/>
        <end position="97"/>
    </location>
</feature>
<proteinExistence type="predicted"/>
<feature type="transmembrane region" description="Helical" evidence="1">
    <location>
        <begin position="167"/>
        <end position="186"/>
    </location>
</feature>
<dbReference type="EMBL" id="JANLCM010000002">
    <property type="protein sequence ID" value="MCS5719327.1"/>
    <property type="molecule type" value="Genomic_DNA"/>
</dbReference>
<keyword evidence="1" id="KW-0472">Membrane</keyword>
<gene>
    <name evidence="2" type="ORF">N1027_14410</name>
</gene>
<evidence type="ECO:0000313" key="3">
    <source>
        <dbReference type="Proteomes" id="UP001165584"/>
    </source>
</evidence>
<name>A0ABT2GUV7_9MICO</name>
<feature type="transmembrane region" description="Helical" evidence="1">
    <location>
        <begin position="109"/>
        <end position="131"/>
    </location>
</feature>
<feature type="transmembrane region" description="Helical" evidence="1">
    <location>
        <begin position="21"/>
        <end position="42"/>
    </location>
</feature>
<feature type="transmembrane region" description="Helical" evidence="1">
    <location>
        <begin position="193"/>
        <end position="215"/>
    </location>
</feature>
<keyword evidence="1" id="KW-0812">Transmembrane</keyword>
<organism evidence="2 3">
    <name type="scientific">Herbiconiux aconitum</name>
    <dbReference type="NCBI Taxonomy" id="2970913"/>
    <lineage>
        <taxon>Bacteria</taxon>
        <taxon>Bacillati</taxon>
        <taxon>Actinomycetota</taxon>
        <taxon>Actinomycetes</taxon>
        <taxon>Micrococcales</taxon>
        <taxon>Microbacteriaceae</taxon>
        <taxon>Herbiconiux</taxon>
    </lineage>
</organism>
<keyword evidence="1" id="KW-1133">Transmembrane helix</keyword>
<feature type="transmembrane region" description="Helical" evidence="1">
    <location>
        <begin position="138"/>
        <end position="161"/>
    </location>
</feature>
<evidence type="ECO:0000313" key="2">
    <source>
        <dbReference type="EMBL" id="MCS5719327.1"/>
    </source>
</evidence>
<accession>A0ABT2GUV7</accession>
<dbReference type="InterPro" id="IPR045393">
    <property type="entry name" value="DUF6518"/>
</dbReference>
<dbReference type="RefSeq" id="WP_259508827.1">
    <property type="nucleotide sequence ID" value="NZ_JANLCM010000002.1"/>
</dbReference>
<protein>
    <submittedName>
        <fullName evidence="2">DUF6518 family protein</fullName>
    </submittedName>
</protein>
<feature type="transmembrane region" description="Helical" evidence="1">
    <location>
        <begin position="54"/>
        <end position="71"/>
    </location>
</feature>
<comment type="caution">
    <text evidence="2">The sequence shown here is derived from an EMBL/GenBank/DDBJ whole genome shotgun (WGS) entry which is preliminary data.</text>
</comment>